<keyword evidence="2" id="KW-0238">DNA-binding</keyword>
<keyword evidence="3" id="KW-0233">DNA recombination</keyword>
<evidence type="ECO:0000259" key="7">
    <source>
        <dbReference type="PROSITE" id="PS51736"/>
    </source>
</evidence>
<dbReference type="Pfam" id="PF07508">
    <property type="entry name" value="Recombinase"/>
    <property type="match status" value="1"/>
</dbReference>
<evidence type="ECO:0000256" key="6">
    <source>
        <dbReference type="SAM" id="Coils"/>
    </source>
</evidence>
<dbReference type="PANTHER" id="PTHR30461">
    <property type="entry name" value="DNA-INVERTASE FROM LAMBDOID PROPHAGE"/>
    <property type="match status" value="1"/>
</dbReference>
<dbReference type="Pfam" id="PF13408">
    <property type="entry name" value="Zn_ribbon_recom"/>
    <property type="match status" value="1"/>
</dbReference>
<dbReference type="GO" id="GO:0003677">
    <property type="term" value="F:DNA binding"/>
    <property type="evidence" value="ECO:0007669"/>
    <property type="project" value="UniProtKB-KW"/>
</dbReference>
<dbReference type="PROSITE" id="PS51736">
    <property type="entry name" value="RECOMBINASES_3"/>
    <property type="match status" value="1"/>
</dbReference>
<evidence type="ECO:0008006" key="11">
    <source>
        <dbReference type="Google" id="ProtNLM"/>
    </source>
</evidence>
<dbReference type="PROSITE" id="PS00397">
    <property type="entry name" value="RECOMBINASES_1"/>
    <property type="match status" value="1"/>
</dbReference>
<dbReference type="Proteomes" id="UP000092573">
    <property type="component" value="Chromosome"/>
</dbReference>
<dbReference type="Pfam" id="PF00239">
    <property type="entry name" value="Resolvase"/>
    <property type="match status" value="1"/>
</dbReference>
<dbReference type="CDD" id="cd00338">
    <property type="entry name" value="Ser_Recombinase"/>
    <property type="match status" value="1"/>
</dbReference>
<evidence type="ECO:0000313" key="9">
    <source>
        <dbReference type="EMBL" id="ANS76473.1"/>
    </source>
</evidence>
<keyword evidence="6" id="KW-0175">Coiled coil</keyword>
<dbReference type="GO" id="GO:0000150">
    <property type="term" value="F:DNA strand exchange activity"/>
    <property type="evidence" value="ECO:0007669"/>
    <property type="project" value="InterPro"/>
</dbReference>
<dbReference type="SMART" id="SM00857">
    <property type="entry name" value="Resolvase"/>
    <property type="match status" value="1"/>
</dbReference>
<evidence type="ECO:0000313" key="10">
    <source>
        <dbReference type="Proteomes" id="UP000092573"/>
    </source>
</evidence>
<dbReference type="SUPFAM" id="SSF53041">
    <property type="entry name" value="Resolvase-like"/>
    <property type="match status" value="1"/>
</dbReference>
<dbReference type="OrthoDB" id="9811097at2"/>
<dbReference type="Gene3D" id="3.40.50.1390">
    <property type="entry name" value="Resolvase, N-terminal catalytic domain"/>
    <property type="match status" value="1"/>
</dbReference>
<evidence type="ECO:0000259" key="8">
    <source>
        <dbReference type="PROSITE" id="PS51737"/>
    </source>
</evidence>
<keyword evidence="1" id="KW-0229">DNA integration</keyword>
<dbReference type="InterPro" id="IPR038109">
    <property type="entry name" value="DNA_bind_recomb_sf"/>
</dbReference>
<feature type="coiled-coil region" evidence="6">
    <location>
        <begin position="383"/>
        <end position="445"/>
    </location>
</feature>
<dbReference type="EMBL" id="CP014167">
    <property type="protein sequence ID" value="ANS76473.1"/>
    <property type="molecule type" value="Genomic_DNA"/>
</dbReference>
<dbReference type="Gene3D" id="3.90.1750.20">
    <property type="entry name" value="Putative Large Serine Recombinase, Chain B, Domain 2"/>
    <property type="match status" value="1"/>
</dbReference>
<name>A0A1B1N4X3_9BACL</name>
<feature type="domain" description="Recombinase" evidence="8">
    <location>
        <begin position="161"/>
        <end position="281"/>
    </location>
</feature>
<dbReference type="PROSITE" id="PS51737">
    <property type="entry name" value="RECOMBINASE_DNA_BIND"/>
    <property type="match status" value="1"/>
</dbReference>
<evidence type="ECO:0000256" key="3">
    <source>
        <dbReference type="ARBA" id="ARBA00023172"/>
    </source>
</evidence>
<reference evidence="9 10" key="1">
    <citation type="submission" date="2016-01" db="EMBL/GenBank/DDBJ databases">
        <title>Complete Genome Sequence of Paenibacillus yonginensis DCY84, a novel Plant Growth-Promoting Bacteria with Elicitation of Induced Systemic Resistance.</title>
        <authorList>
            <person name="Kim Y.J."/>
            <person name="Yang D.C."/>
            <person name="Sukweenadhi J."/>
        </authorList>
    </citation>
    <scope>NUCLEOTIDE SEQUENCE [LARGE SCALE GENOMIC DNA]</scope>
    <source>
        <strain evidence="9 10">DCY84</strain>
    </source>
</reference>
<evidence type="ECO:0000256" key="1">
    <source>
        <dbReference type="ARBA" id="ARBA00022908"/>
    </source>
</evidence>
<dbReference type="InterPro" id="IPR036162">
    <property type="entry name" value="Resolvase-like_N_sf"/>
</dbReference>
<evidence type="ECO:0000256" key="4">
    <source>
        <dbReference type="PIRSR" id="PIRSR606118-50"/>
    </source>
</evidence>
<proteinExistence type="predicted"/>
<dbReference type="InterPro" id="IPR006119">
    <property type="entry name" value="Resolv_N"/>
</dbReference>
<accession>A0A1B1N4X3</accession>
<keyword evidence="10" id="KW-1185">Reference proteome</keyword>
<protein>
    <recommendedName>
        <fullName evidence="11">Resolvase</fullName>
    </recommendedName>
</protein>
<dbReference type="KEGG" id="pyg:AWM70_19410"/>
<dbReference type="STRING" id="1462996.AWM70_19410"/>
<dbReference type="GO" id="GO:0015074">
    <property type="term" value="P:DNA integration"/>
    <property type="evidence" value="ECO:0007669"/>
    <property type="project" value="UniProtKB-KW"/>
</dbReference>
<dbReference type="AlphaFoldDB" id="A0A1B1N4X3"/>
<feature type="active site" description="O-(5'-phospho-DNA)-serine intermediate" evidence="4 5">
    <location>
        <position position="14"/>
    </location>
</feature>
<dbReference type="InterPro" id="IPR011109">
    <property type="entry name" value="DNA_bind_recombinase_dom"/>
</dbReference>
<dbReference type="PANTHER" id="PTHR30461:SF23">
    <property type="entry name" value="DNA RECOMBINASE-RELATED"/>
    <property type="match status" value="1"/>
</dbReference>
<dbReference type="InterPro" id="IPR050639">
    <property type="entry name" value="SSR_resolvase"/>
</dbReference>
<dbReference type="InterPro" id="IPR006118">
    <property type="entry name" value="Recombinase_CS"/>
</dbReference>
<dbReference type="InterPro" id="IPR025827">
    <property type="entry name" value="Zn_ribbon_recom_dom"/>
</dbReference>
<gene>
    <name evidence="9" type="ORF">AWM70_19410</name>
</gene>
<evidence type="ECO:0000256" key="5">
    <source>
        <dbReference type="PROSITE-ProRule" id="PRU10137"/>
    </source>
</evidence>
<organism evidence="9 10">
    <name type="scientific">Paenibacillus yonginensis</name>
    <dbReference type="NCBI Taxonomy" id="1462996"/>
    <lineage>
        <taxon>Bacteria</taxon>
        <taxon>Bacillati</taxon>
        <taxon>Bacillota</taxon>
        <taxon>Bacilli</taxon>
        <taxon>Bacillales</taxon>
        <taxon>Paenibacillaceae</taxon>
        <taxon>Paenibacillus</taxon>
    </lineage>
</organism>
<evidence type="ECO:0000256" key="2">
    <source>
        <dbReference type="ARBA" id="ARBA00023125"/>
    </source>
</evidence>
<feature type="domain" description="Resolvase/invertase-type recombinase catalytic" evidence="7">
    <location>
        <begin position="6"/>
        <end position="154"/>
    </location>
</feature>
<sequence>MTPAIRAALYARVSTEEQAKEGFSITAQIDEIRKYCERNDFEIVSEYVDEGKSGKSISGRPQMQKLLTDASQHKFDILVIYKTDRLARKLKDVLEINDTLERKRVRLVSLSEQIDTTTPFGKASFQILGSFAELERNTIIGRVRMGMEQRAKEGRYNGGKTLGYDSVNKELVINENEAVIVRKIFEYADQGMGFKAITRRLNEEGYRSKTGKPFSTNSIKTILNNPMYIGKIRYNQVVDWAEKRRKGKNPDFLLVDALHDPLIPLELWNSVHNKLGERSYKPARSHQPYILSGLLKCPVCGHGMVPARSKGAKGQSYRYYTCGQFHNKGKTVCRSNSIRADVAEEQLLEELVRVASRPDIARQLADNINKLRLGAEAPLQAEKKAILDEMNNVGRKLQKLKDNLMNEPDLVPILKPELMKAHTQHEQLQENLEAIEAKIAEDNSTPVDATALHHLLMHIKDKLMAVDAEEQKVLLRLMVESIQITPEAPRGKGRQVKAIHLHFDFTIDRINHDSFNLLTRLAADESYNYIAPVEAWMLDSGNSLSGENRGDSIMESLSILPLKAIRFPPIYLHRLINLLRQHQPHELMRQGHAPEAQLLLCPAQHGIGEPVAAADDEHDMARPVGAEPVELCGKLFRAPELAVERKGDDMRIALHMREDAFALAVFDNADLSEAEGVGRFFIGDLDDLELHVRAKAFGVFGYALDQIFFLQFAYTDNLNKQNLKTSIYVNG</sequence>